<reference evidence="6 7" key="1">
    <citation type="submission" date="2015-04" db="EMBL/GenBank/DDBJ databases">
        <authorList>
            <person name="Syromyatnikov M.Y."/>
            <person name="Popov V.N."/>
        </authorList>
    </citation>
    <scope>NUCLEOTIDE SEQUENCE [LARGE SCALE GENOMIC DNA]</scope>
</reference>
<accession>A0A1J1IKE0</accession>
<keyword evidence="3 5" id="KW-1133">Transmembrane helix</keyword>
<comment type="subcellular location">
    <subcellularLocation>
        <location evidence="1">Membrane</location>
        <topology evidence="1">Multi-pass membrane protein</topology>
    </subcellularLocation>
</comment>
<keyword evidence="2 5" id="KW-0812">Transmembrane</keyword>
<name>A0A1J1IKE0_9DIPT</name>
<dbReference type="SUPFAM" id="SSF48652">
    <property type="entry name" value="Tetraspanin"/>
    <property type="match status" value="1"/>
</dbReference>
<dbReference type="PANTHER" id="PTHR19282:SF554">
    <property type="entry name" value="ANTIGEN, PUTATIVE-RELATED"/>
    <property type="match status" value="1"/>
</dbReference>
<evidence type="ECO:0000256" key="4">
    <source>
        <dbReference type="ARBA" id="ARBA00023136"/>
    </source>
</evidence>
<gene>
    <name evidence="6" type="primary">putative AGAP013391-PA</name>
    <name evidence="6" type="ORF">CLUMA_CG012129</name>
</gene>
<organism evidence="6 7">
    <name type="scientific">Clunio marinus</name>
    <dbReference type="NCBI Taxonomy" id="568069"/>
    <lineage>
        <taxon>Eukaryota</taxon>
        <taxon>Metazoa</taxon>
        <taxon>Ecdysozoa</taxon>
        <taxon>Arthropoda</taxon>
        <taxon>Hexapoda</taxon>
        <taxon>Insecta</taxon>
        <taxon>Pterygota</taxon>
        <taxon>Neoptera</taxon>
        <taxon>Endopterygota</taxon>
        <taxon>Diptera</taxon>
        <taxon>Nematocera</taxon>
        <taxon>Chironomoidea</taxon>
        <taxon>Chironomidae</taxon>
        <taxon>Clunio</taxon>
    </lineage>
</organism>
<dbReference type="PANTHER" id="PTHR19282">
    <property type="entry name" value="TETRASPANIN"/>
    <property type="match status" value="1"/>
</dbReference>
<dbReference type="Gene3D" id="1.10.1450.10">
    <property type="entry name" value="Tetraspanin"/>
    <property type="match status" value="1"/>
</dbReference>
<evidence type="ECO:0000313" key="7">
    <source>
        <dbReference type="Proteomes" id="UP000183832"/>
    </source>
</evidence>
<dbReference type="OrthoDB" id="10054572at2759"/>
<dbReference type="AlphaFoldDB" id="A0A1J1IKE0"/>
<feature type="transmembrane region" description="Helical" evidence="5">
    <location>
        <begin position="162"/>
        <end position="187"/>
    </location>
</feature>
<dbReference type="GO" id="GO:0005886">
    <property type="term" value="C:plasma membrane"/>
    <property type="evidence" value="ECO:0007669"/>
    <property type="project" value="TreeGrafter"/>
</dbReference>
<evidence type="ECO:0000256" key="5">
    <source>
        <dbReference type="SAM" id="Phobius"/>
    </source>
</evidence>
<dbReference type="CDD" id="cd03127">
    <property type="entry name" value="tetraspanin_LEL"/>
    <property type="match status" value="1"/>
</dbReference>
<dbReference type="InterPro" id="IPR008952">
    <property type="entry name" value="Tetraspanin_EC2_sf"/>
</dbReference>
<evidence type="ECO:0000313" key="6">
    <source>
        <dbReference type="EMBL" id="CRK98921.1"/>
    </source>
</evidence>
<feature type="transmembrane region" description="Helical" evidence="5">
    <location>
        <begin position="411"/>
        <end position="431"/>
    </location>
</feature>
<evidence type="ECO:0000256" key="3">
    <source>
        <dbReference type="ARBA" id="ARBA00022989"/>
    </source>
</evidence>
<keyword evidence="7" id="KW-1185">Reference proteome</keyword>
<sequence length="595" mass="66080">MFVMVMSVRRSNTVTETVPKEININHNNLKNLKNINCINNHLKIIQNSAKTATSNCCSIDKTIKRILPIAVDTSTILSPSALTSAQSAQNSNKFLLTELNNYRKPPSIQVPVATILNDLSPVPAAPAKDCKSKKLRFLMSPMTPVGISSNSPDVKAMRYYRLWIYTCNAVLLMAVIIFCGVAGKVLLADYRRLLVNGLNLTQPSFVYAYLALLVQSGFLQLIGCLGALRLSEKLLNAYWLLLLVLLLGDAILGIFWMFKFDKIMQELQPMLRYRLAHEYGIGSDFTELWDRLQNDGRCCGVTGSNDFSIQNRTYPTSCCASDITDQISISHKPLASAVVYRTEDGLREHQRNISDMAEVAWSHVIPRDSSRSSSGGAILNSESKIIATCRAVYPQGCIDVLILWLRHTADILFVLGYCVIAFLKLCFLGILRYEIKEMIQKIKLLQTEMAQSILNAEMGEQHLQQIPINGGIHSGIEPKVGNRDREMTRIGSAESERESLLHHPEATPQFTKHKQLYACMNEHGRCGAHQGVSGNGCDSDTNSNCALIVDDMNTATTSATTKTINGNGNNNYELSEFDTKTSTYRLLNAPTVTKI</sequence>
<dbReference type="EMBL" id="CVRI01000048">
    <property type="protein sequence ID" value="CRK98921.1"/>
    <property type="molecule type" value="Genomic_DNA"/>
</dbReference>
<dbReference type="Pfam" id="PF00335">
    <property type="entry name" value="Tetraspanin"/>
    <property type="match status" value="1"/>
</dbReference>
<evidence type="ECO:0000256" key="1">
    <source>
        <dbReference type="ARBA" id="ARBA00004141"/>
    </source>
</evidence>
<dbReference type="Proteomes" id="UP000183832">
    <property type="component" value="Unassembled WGS sequence"/>
</dbReference>
<proteinExistence type="predicted"/>
<feature type="transmembrane region" description="Helical" evidence="5">
    <location>
        <begin position="207"/>
        <end position="230"/>
    </location>
</feature>
<dbReference type="InterPro" id="IPR018499">
    <property type="entry name" value="Tetraspanin/Peripherin"/>
</dbReference>
<protein>
    <submittedName>
        <fullName evidence="6">CLUMA_CG012129, isoform A</fullName>
    </submittedName>
</protein>
<feature type="transmembrane region" description="Helical" evidence="5">
    <location>
        <begin position="237"/>
        <end position="258"/>
    </location>
</feature>
<keyword evidence="4 5" id="KW-0472">Membrane</keyword>
<evidence type="ECO:0000256" key="2">
    <source>
        <dbReference type="ARBA" id="ARBA00022692"/>
    </source>
</evidence>
<dbReference type="STRING" id="568069.A0A1J1IKE0"/>